<evidence type="ECO:0000256" key="5">
    <source>
        <dbReference type="ARBA" id="ARBA00023315"/>
    </source>
</evidence>
<accession>A0A381TXU4</accession>
<keyword evidence="2" id="KW-0441">Lipid A biosynthesis</keyword>
<proteinExistence type="predicted"/>
<dbReference type="AlphaFoldDB" id="A0A381TXU4"/>
<name>A0A381TXU4_9ZZZZ</name>
<keyword evidence="3" id="KW-0808">Transferase</keyword>
<dbReference type="PIRSF" id="PIRSF000456">
    <property type="entry name" value="UDP-GlcNAc_acltr"/>
    <property type="match status" value="1"/>
</dbReference>
<dbReference type="SUPFAM" id="SSF51161">
    <property type="entry name" value="Trimeric LpxA-like enzymes"/>
    <property type="match status" value="1"/>
</dbReference>
<dbReference type="InterPro" id="IPR011004">
    <property type="entry name" value="Trimer_LpxA-like_sf"/>
</dbReference>
<dbReference type="EMBL" id="UINC01005358">
    <property type="protein sequence ID" value="SVA20825.1"/>
    <property type="molecule type" value="Genomic_DNA"/>
</dbReference>
<gene>
    <name evidence="7" type="ORF">METZ01_LOCUS73679</name>
</gene>
<dbReference type="PANTHER" id="PTHR43480:SF1">
    <property type="entry name" value="ACYL-[ACYL-CARRIER-PROTEIN]--UDP-N-ACETYLGLUCOSAMINE O-ACYLTRANSFERASE, MITOCHONDRIAL-RELATED"/>
    <property type="match status" value="1"/>
</dbReference>
<dbReference type="InterPro" id="IPR029098">
    <property type="entry name" value="Acetyltransf_C"/>
</dbReference>
<organism evidence="7">
    <name type="scientific">marine metagenome</name>
    <dbReference type="NCBI Taxonomy" id="408172"/>
    <lineage>
        <taxon>unclassified sequences</taxon>
        <taxon>metagenomes</taxon>
        <taxon>ecological metagenomes</taxon>
    </lineage>
</organism>
<dbReference type="GO" id="GO:0009245">
    <property type="term" value="P:lipid A biosynthetic process"/>
    <property type="evidence" value="ECO:0007669"/>
    <property type="project" value="UniProtKB-KW"/>
</dbReference>
<reference evidence="7" key="1">
    <citation type="submission" date="2018-05" db="EMBL/GenBank/DDBJ databases">
        <authorList>
            <person name="Lanie J.A."/>
            <person name="Ng W.-L."/>
            <person name="Kazmierczak K.M."/>
            <person name="Andrzejewski T.M."/>
            <person name="Davidsen T.M."/>
            <person name="Wayne K.J."/>
            <person name="Tettelin H."/>
            <person name="Glass J.I."/>
            <person name="Rusch D."/>
            <person name="Podicherti R."/>
            <person name="Tsui H.-C.T."/>
            <person name="Winkler M.E."/>
        </authorList>
    </citation>
    <scope>NUCLEOTIDE SEQUENCE</scope>
</reference>
<evidence type="ECO:0000256" key="2">
    <source>
        <dbReference type="ARBA" id="ARBA00022556"/>
    </source>
</evidence>
<sequence length="258" mass="27833">MTKIHSTAIIEAGAELGADVEIGPYCQVGPGVTVGDGCRLKSHVVLDGQTTIGTENIFHPYSYIGGEPQDLKYNQEKTLLTIGSKNTIREGVSVHRGTVGGGGKTVIGDENLLMGYVHVAHDCHIGNHNILANYTGLSGHVTLDNYVTLGGQNGVAQFLRVGSYVYTGAASLIDRNVPPYATGYGNRFEVKGVNIVGLKRQNFSRESIGEILEAHRIYYRSELKSDEALRVIEETFGESAAVRAFLDFIYSTEGSGKH</sequence>
<evidence type="ECO:0000313" key="7">
    <source>
        <dbReference type="EMBL" id="SVA20825.1"/>
    </source>
</evidence>
<dbReference type="Gene3D" id="2.160.10.10">
    <property type="entry name" value="Hexapeptide repeat proteins"/>
    <property type="match status" value="1"/>
</dbReference>
<evidence type="ECO:0000256" key="4">
    <source>
        <dbReference type="ARBA" id="ARBA00023098"/>
    </source>
</evidence>
<keyword evidence="5" id="KW-0012">Acyltransferase</keyword>
<dbReference type="NCBIfam" id="NF003657">
    <property type="entry name" value="PRK05289.1"/>
    <property type="match status" value="1"/>
</dbReference>
<dbReference type="InterPro" id="IPR001451">
    <property type="entry name" value="Hexapep"/>
</dbReference>
<protein>
    <recommendedName>
        <fullName evidence="6">UDP N-acetylglucosamine O-acyltransferase C-terminal domain-containing protein</fullName>
    </recommendedName>
</protein>
<dbReference type="NCBIfam" id="TIGR01852">
    <property type="entry name" value="lipid_A_lpxA"/>
    <property type="match status" value="1"/>
</dbReference>
<dbReference type="Pfam" id="PF00132">
    <property type="entry name" value="Hexapep"/>
    <property type="match status" value="2"/>
</dbReference>
<evidence type="ECO:0000259" key="6">
    <source>
        <dbReference type="Pfam" id="PF13720"/>
    </source>
</evidence>
<dbReference type="Pfam" id="PF13720">
    <property type="entry name" value="Acetyltransf_11"/>
    <property type="match status" value="1"/>
</dbReference>
<dbReference type="PANTHER" id="PTHR43480">
    <property type="entry name" value="ACYL-[ACYL-CARRIER-PROTEIN]--UDP-N-ACETYLGLUCOSAMINE O-ACYLTRANSFERASE"/>
    <property type="match status" value="1"/>
</dbReference>
<dbReference type="CDD" id="cd03351">
    <property type="entry name" value="LbH_UDP-GlcNAc_AT"/>
    <property type="match status" value="1"/>
</dbReference>
<keyword evidence="1" id="KW-0444">Lipid biosynthesis</keyword>
<feature type="domain" description="UDP N-acetylglucosamine O-acyltransferase C-terminal" evidence="6">
    <location>
        <begin position="177"/>
        <end position="252"/>
    </location>
</feature>
<dbReference type="Gene3D" id="1.20.1180.10">
    <property type="entry name" value="Udp N-acetylglucosamine O-acyltransferase, C-terminal domain"/>
    <property type="match status" value="1"/>
</dbReference>
<dbReference type="GO" id="GO:0016020">
    <property type="term" value="C:membrane"/>
    <property type="evidence" value="ECO:0007669"/>
    <property type="project" value="GOC"/>
</dbReference>
<dbReference type="GO" id="GO:0008780">
    <property type="term" value="F:acyl-[acyl-carrier-protein]-UDP-N-acetylglucosamine O-acyltransferase activity"/>
    <property type="evidence" value="ECO:0007669"/>
    <property type="project" value="InterPro"/>
</dbReference>
<evidence type="ECO:0000256" key="3">
    <source>
        <dbReference type="ARBA" id="ARBA00022679"/>
    </source>
</evidence>
<dbReference type="InterPro" id="IPR037157">
    <property type="entry name" value="Acetyltransf_C_sf"/>
</dbReference>
<keyword evidence="4" id="KW-0443">Lipid metabolism</keyword>
<dbReference type="InterPro" id="IPR010137">
    <property type="entry name" value="Lipid_A_LpxA"/>
</dbReference>
<evidence type="ECO:0000256" key="1">
    <source>
        <dbReference type="ARBA" id="ARBA00022516"/>
    </source>
</evidence>